<reference evidence="2" key="2">
    <citation type="submission" date="2023-06" db="EMBL/GenBank/DDBJ databases">
        <authorList>
            <consortium name="Lawrence Berkeley National Laboratory"/>
            <person name="Mondo S.J."/>
            <person name="Hensen N."/>
            <person name="Bonometti L."/>
            <person name="Westerberg I."/>
            <person name="Brannstrom I.O."/>
            <person name="Guillou S."/>
            <person name="Cros-Aarteil S."/>
            <person name="Calhoun S."/>
            <person name="Haridas S."/>
            <person name="Kuo A."/>
            <person name="Pangilinan J."/>
            <person name="Riley R."/>
            <person name="Labutti K."/>
            <person name="Andreopoulos B."/>
            <person name="Lipzen A."/>
            <person name="Chen C."/>
            <person name="Yanf M."/>
            <person name="Daum C."/>
            <person name="Ng V."/>
            <person name="Clum A."/>
            <person name="Steindorff A."/>
            <person name="Ohm R."/>
            <person name="Martin F."/>
            <person name="Silar P."/>
            <person name="Natvig D."/>
            <person name="Lalanne C."/>
            <person name="Gautier V."/>
            <person name="Ament-Velasquez S.L."/>
            <person name="Kruys A."/>
            <person name="Hutchinson M.I."/>
            <person name="Powell A.J."/>
            <person name="Barry K."/>
            <person name="Miller A.N."/>
            <person name="Grigoriev I.V."/>
            <person name="Debuchy R."/>
            <person name="Gladieux P."/>
            <person name="Thoren M.H."/>
            <person name="Johannesson H."/>
        </authorList>
    </citation>
    <scope>NUCLEOTIDE SEQUENCE</scope>
    <source>
        <strain evidence="2">PSN324</strain>
    </source>
</reference>
<accession>A0AAV9HG88</accession>
<feature type="region of interest" description="Disordered" evidence="1">
    <location>
        <begin position="47"/>
        <end position="114"/>
    </location>
</feature>
<dbReference type="EMBL" id="MU865043">
    <property type="protein sequence ID" value="KAK4459209.1"/>
    <property type="molecule type" value="Genomic_DNA"/>
</dbReference>
<keyword evidence="3" id="KW-1185">Reference proteome</keyword>
<feature type="compositionally biased region" description="Low complexity" evidence="1">
    <location>
        <begin position="47"/>
        <end position="62"/>
    </location>
</feature>
<evidence type="ECO:0000256" key="1">
    <source>
        <dbReference type="SAM" id="MobiDB-lite"/>
    </source>
</evidence>
<comment type="caution">
    <text evidence="2">The sequence shown here is derived from an EMBL/GenBank/DDBJ whole genome shotgun (WGS) entry which is preliminary data.</text>
</comment>
<dbReference type="Proteomes" id="UP001321749">
    <property type="component" value="Unassembled WGS sequence"/>
</dbReference>
<organism evidence="2 3">
    <name type="scientific">Cladorrhinum samala</name>
    <dbReference type="NCBI Taxonomy" id="585594"/>
    <lineage>
        <taxon>Eukaryota</taxon>
        <taxon>Fungi</taxon>
        <taxon>Dikarya</taxon>
        <taxon>Ascomycota</taxon>
        <taxon>Pezizomycotina</taxon>
        <taxon>Sordariomycetes</taxon>
        <taxon>Sordariomycetidae</taxon>
        <taxon>Sordariales</taxon>
        <taxon>Podosporaceae</taxon>
        <taxon>Cladorrhinum</taxon>
    </lineage>
</organism>
<feature type="region of interest" description="Disordered" evidence="1">
    <location>
        <begin position="302"/>
        <end position="393"/>
    </location>
</feature>
<dbReference type="AlphaFoldDB" id="A0AAV9HG88"/>
<reference evidence="2" key="1">
    <citation type="journal article" date="2023" name="Mol. Phylogenet. Evol.">
        <title>Genome-scale phylogeny and comparative genomics of the fungal order Sordariales.</title>
        <authorList>
            <person name="Hensen N."/>
            <person name="Bonometti L."/>
            <person name="Westerberg I."/>
            <person name="Brannstrom I.O."/>
            <person name="Guillou S."/>
            <person name="Cros-Aarteil S."/>
            <person name="Calhoun S."/>
            <person name="Haridas S."/>
            <person name="Kuo A."/>
            <person name="Mondo S."/>
            <person name="Pangilinan J."/>
            <person name="Riley R."/>
            <person name="LaButti K."/>
            <person name="Andreopoulos B."/>
            <person name="Lipzen A."/>
            <person name="Chen C."/>
            <person name="Yan M."/>
            <person name="Daum C."/>
            <person name="Ng V."/>
            <person name="Clum A."/>
            <person name="Steindorff A."/>
            <person name="Ohm R.A."/>
            <person name="Martin F."/>
            <person name="Silar P."/>
            <person name="Natvig D.O."/>
            <person name="Lalanne C."/>
            <person name="Gautier V."/>
            <person name="Ament-Velasquez S.L."/>
            <person name="Kruys A."/>
            <person name="Hutchinson M.I."/>
            <person name="Powell A.J."/>
            <person name="Barry K."/>
            <person name="Miller A.N."/>
            <person name="Grigoriev I.V."/>
            <person name="Debuchy R."/>
            <person name="Gladieux P."/>
            <person name="Hiltunen Thoren M."/>
            <person name="Johannesson H."/>
        </authorList>
    </citation>
    <scope>NUCLEOTIDE SEQUENCE</scope>
    <source>
        <strain evidence="2">PSN324</strain>
    </source>
</reference>
<sequence length="393" mass="44208">MAASMPISYNSQIPVTPPPDHQMFMKGLPPQFHNPFSHLNHLTPPTTTATATTAKTTTSTNTGGILKPAEKPINTQPSHHHHPQFPPPNTTTSKPASETTCPLPHAPAPHFPAGIDSPAAAASAAVDPRYVAMASRIASYYQQRCQAVVNSQHQRCQQWATAQRAKCQEMTQAAMLIVAWYIRDRIQRRRRKQKRGFKRGLRKKELLQQKERGKGIMTKGETVRRWVMNVPISGEKVEEPRRRDEVPIDSEERGFDVDMVHDHDRGKGGQEDKDNQLFQVADNLIKSQLARIDVPMLGVLNFDESESESEESEEEEDDDEEMAEEQEEEDEGEDYEEEEYEYDDDEEEGSYEEEAKVEGKSEGKDQEMTSVSKDAQLGTTTEGSRGDSGSHFS</sequence>
<evidence type="ECO:0000313" key="2">
    <source>
        <dbReference type="EMBL" id="KAK4459209.1"/>
    </source>
</evidence>
<evidence type="ECO:0000313" key="3">
    <source>
        <dbReference type="Proteomes" id="UP001321749"/>
    </source>
</evidence>
<feature type="compositionally biased region" description="Acidic residues" evidence="1">
    <location>
        <begin position="303"/>
        <end position="352"/>
    </location>
</feature>
<gene>
    <name evidence="2" type="ORF">QBC42DRAFT_11739</name>
</gene>
<name>A0AAV9HG88_9PEZI</name>
<protein>
    <submittedName>
        <fullName evidence="2">Uncharacterized protein</fullName>
    </submittedName>
</protein>
<proteinExistence type="predicted"/>
<feature type="region of interest" description="Disordered" evidence="1">
    <location>
        <begin position="237"/>
        <end position="275"/>
    </location>
</feature>
<feature type="compositionally biased region" description="Basic and acidic residues" evidence="1">
    <location>
        <begin position="353"/>
        <end position="367"/>
    </location>
</feature>
<feature type="compositionally biased region" description="Polar residues" evidence="1">
    <location>
        <begin position="368"/>
        <end position="383"/>
    </location>
</feature>